<evidence type="ECO:0000256" key="2">
    <source>
        <dbReference type="ARBA" id="ARBA00022803"/>
    </source>
</evidence>
<dbReference type="InterPro" id="IPR056413">
    <property type="entry name" value="TPR_CcmH_CycH"/>
</dbReference>
<proteinExistence type="predicted"/>
<evidence type="ECO:0000256" key="3">
    <source>
        <dbReference type="PROSITE-ProRule" id="PRU00339"/>
    </source>
</evidence>
<dbReference type="PANTHER" id="PTHR44858">
    <property type="entry name" value="TETRATRICOPEPTIDE REPEAT PROTEIN 6"/>
    <property type="match status" value="1"/>
</dbReference>
<keyword evidence="2 3" id="KW-0802">TPR repeat</keyword>
<feature type="domain" description="Cytochrome c-type biogenesis protein H TPR" evidence="4">
    <location>
        <begin position="254"/>
        <end position="362"/>
    </location>
</feature>
<evidence type="ECO:0000313" key="5">
    <source>
        <dbReference type="EMBL" id="ERJ93333.1"/>
    </source>
</evidence>
<protein>
    <submittedName>
        <fullName evidence="5">Tetratricopeptide repeat protein</fullName>
    </submittedName>
</protein>
<dbReference type="PANTHER" id="PTHR44858:SF1">
    <property type="entry name" value="UDP-N-ACETYLGLUCOSAMINE--PEPTIDE N-ACETYLGLUCOSAMINYLTRANSFERASE SPINDLY-RELATED"/>
    <property type="match status" value="1"/>
</dbReference>
<dbReference type="EMBL" id="AWVH01000026">
    <property type="protein sequence ID" value="ERJ93333.1"/>
    <property type="molecule type" value="Genomic_DNA"/>
</dbReference>
<dbReference type="RefSeq" id="WP_021687220.1">
    <property type="nucleotide sequence ID" value="NZ_KI260564.1"/>
</dbReference>
<comment type="caution">
    <text evidence="5">The sequence shown here is derived from an EMBL/GenBank/DDBJ whole genome shotgun (WGS) entry which is preliminary data.</text>
</comment>
<accession>A0ABN0NZD5</accession>
<organism evidence="5 6">
    <name type="scientific">Treponema lecithinolyticum ATCC 700332</name>
    <dbReference type="NCBI Taxonomy" id="1321815"/>
    <lineage>
        <taxon>Bacteria</taxon>
        <taxon>Pseudomonadati</taxon>
        <taxon>Spirochaetota</taxon>
        <taxon>Spirochaetia</taxon>
        <taxon>Spirochaetales</taxon>
        <taxon>Treponemataceae</taxon>
        <taxon>Treponema</taxon>
    </lineage>
</organism>
<reference evidence="5 6" key="1">
    <citation type="submission" date="2013-08" db="EMBL/GenBank/DDBJ databases">
        <authorList>
            <person name="Weinstock G."/>
            <person name="Sodergren E."/>
            <person name="Wylie T."/>
            <person name="Fulton L."/>
            <person name="Fulton R."/>
            <person name="Fronick C."/>
            <person name="O'Laughlin M."/>
            <person name="Godfrey J."/>
            <person name="Miner T."/>
            <person name="Herter B."/>
            <person name="Appelbaum E."/>
            <person name="Cordes M."/>
            <person name="Lek S."/>
            <person name="Wollam A."/>
            <person name="Pepin K.H."/>
            <person name="Palsikar V.B."/>
            <person name="Mitreva M."/>
            <person name="Wilson R.K."/>
        </authorList>
    </citation>
    <scope>NUCLEOTIDE SEQUENCE [LARGE SCALE GENOMIC DNA]</scope>
    <source>
        <strain evidence="5 6">ATCC 700332</strain>
    </source>
</reference>
<dbReference type="SUPFAM" id="SSF48452">
    <property type="entry name" value="TPR-like"/>
    <property type="match status" value="2"/>
</dbReference>
<keyword evidence="1" id="KW-0677">Repeat</keyword>
<dbReference type="Proteomes" id="UP000016649">
    <property type="component" value="Unassembled WGS sequence"/>
</dbReference>
<dbReference type="InterPro" id="IPR011990">
    <property type="entry name" value="TPR-like_helical_dom_sf"/>
</dbReference>
<dbReference type="InterPro" id="IPR019734">
    <property type="entry name" value="TPR_rpt"/>
</dbReference>
<dbReference type="Gene3D" id="1.25.40.10">
    <property type="entry name" value="Tetratricopeptide repeat domain"/>
    <property type="match status" value="3"/>
</dbReference>
<evidence type="ECO:0000256" key="1">
    <source>
        <dbReference type="ARBA" id="ARBA00022737"/>
    </source>
</evidence>
<gene>
    <name evidence="5" type="ORF">HMPREF9193_01006</name>
</gene>
<dbReference type="InterPro" id="IPR050498">
    <property type="entry name" value="Ycf3"/>
</dbReference>
<dbReference type="SMART" id="SM00028">
    <property type="entry name" value="TPR"/>
    <property type="match status" value="5"/>
</dbReference>
<feature type="repeat" description="TPR" evidence="3">
    <location>
        <begin position="333"/>
        <end position="366"/>
    </location>
</feature>
<dbReference type="Pfam" id="PF23914">
    <property type="entry name" value="TPR_CcmH_CycH"/>
    <property type="match status" value="1"/>
</dbReference>
<evidence type="ECO:0000259" key="4">
    <source>
        <dbReference type="Pfam" id="PF23914"/>
    </source>
</evidence>
<feature type="repeat" description="TPR" evidence="3">
    <location>
        <begin position="299"/>
        <end position="332"/>
    </location>
</feature>
<name>A0ABN0NZD5_TRELE</name>
<sequence length="383" mass="43665">MNPANPLESVIFIRVPENFTLSSQAFHIDTAIPLPVQKEAGSAQFDIASLTKEQIFAGILTVLAYDTANEHTAYYRSLLTSAKPHIKEELTEAAILKAKNEDFEIAEEIFSALRGLDPEDPATILNSALFFDQRADSYRRSGLNEDADAYDESAHRFYKAAMESESVVPDAFFNAGFFYLKQKNFVKGKSCFETYLTLVSSLNDDEKNENVRYKIDRAKEIVFDIGKRNLDDELFKSAYDFISMGQEEKALDYIRRFLEKNPTVWNAWFLLGWALRRLQRWQDAKAAFEQCLACGGENGDTYNELAICFMELQNYEQAEKHLLQALKSEPENTKIMSNLGFLMLKKGKTEQARSYFSAVLEFDPNDRIAKKALEDLEGSPLQK</sequence>
<evidence type="ECO:0000313" key="6">
    <source>
        <dbReference type="Proteomes" id="UP000016649"/>
    </source>
</evidence>
<dbReference type="PROSITE" id="PS50005">
    <property type="entry name" value="TPR"/>
    <property type="match status" value="2"/>
</dbReference>
<keyword evidence="6" id="KW-1185">Reference proteome</keyword>